<evidence type="ECO:0000313" key="1">
    <source>
        <dbReference type="EMBL" id="KAK0413796.1"/>
    </source>
</evidence>
<evidence type="ECO:0000313" key="2">
    <source>
        <dbReference type="Proteomes" id="UP001175271"/>
    </source>
</evidence>
<name>A0AA39HX91_9BILA</name>
<dbReference type="EMBL" id="JAUCMV010000003">
    <property type="protein sequence ID" value="KAK0413796.1"/>
    <property type="molecule type" value="Genomic_DNA"/>
</dbReference>
<keyword evidence="2" id="KW-1185">Reference proteome</keyword>
<comment type="caution">
    <text evidence="1">The sequence shown here is derived from an EMBL/GenBank/DDBJ whole genome shotgun (WGS) entry which is preliminary data.</text>
</comment>
<proteinExistence type="predicted"/>
<reference evidence="1" key="1">
    <citation type="submission" date="2023-06" db="EMBL/GenBank/DDBJ databases">
        <title>Genomic analysis of the entomopathogenic nematode Steinernema hermaphroditum.</title>
        <authorList>
            <person name="Schwarz E.M."/>
            <person name="Heppert J.K."/>
            <person name="Baniya A."/>
            <person name="Schwartz H.T."/>
            <person name="Tan C.-H."/>
            <person name="Antoshechkin I."/>
            <person name="Sternberg P.W."/>
            <person name="Goodrich-Blair H."/>
            <person name="Dillman A.R."/>
        </authorList>
    </citation>
    <scope>NUCLEOTIDE SEQUENCE</scope>
    <source>
        <strain evidence="1">PS9179</strain>
        <tissue evidence="1">Whole animal</tissue>
    </source>
</reference>
<protein>
    <recommendedName>
        <fullName evidence="3">F-box domain-containing protein</fullName>
    </recommendedName>
</protein>
<accession>A0AA39HX91</accession>
<organism evidence="1 2">
    <name type="scientific">Steinernema hermaphroditum</name>
    <dbReference type="NCBI Taxonomy" id="289476"/>
    <lineage>
        <taxon>Eukaryota</taxon>
        <taxon>Metazoa</taxon>
        <taxon>Ecdysozoa</taxon>
        <taxon>Nematoda</taxon>
        <taxon>Chromadorea</taxon>
        <taxon>Rhabditida</taxon>
        <taxon>Tylenchina</taxon>
        <taxon>Panagrolaimomorpha</taxon>
        <taxon>Strongyloidoidea</taxon>
        <taxon>Steinernematidae</taxon>
        <taxon>Steinernema</taxon>
    </lineage>
</organism>
<evidence type="ECO:0008006" key="3">
    <source>
        <dbReference type="Google" id="ProtNLM"/>
    </source>
</evidence>
<dbReference type="AlphaFoldDB" id="A0AA39HX91"/>
<gene>
    <name evidence="1" type="ORF">QR680_006999</name>
</gene>
<dbReference type="Proteomes" id="UP001175271">
    <property type="component" value="Unassembled WGS sequence"/>
</dbReference>
<sequence>MNALPLDFYDDVIHRISIADIGRLKRISGYWSSTAGTHFNRRREVRVSLKSNKKGTKVGVKLDSWQSDGPFEIDVKYDRIKSVDLSEYPSDETEEVTLEHLRTKTLPMIRSIASDCKLVFVDAFQPHKQCDIILDGLKECHGLSSIWAYSCRNKGQELIRRQIEFGNLKALCLMENIWPIDFQGLIKVFVKSPKFRILHTNLTLDFDIVTCVFDRFFTGELTVFELRGSPSFPFDDLRSLYPEFAFKPRYWTSECKTVFWSVPSTKKKVQATVFNGKLEAVGLLA</sequence>